<dbReference type="InterPro" id="IPR006813">
    <property type="entry name" value="Glyco_trans_17"/>
</dbReference>
<name>A0ABT9G6W7_LEPDI</name>
<evidence type="ECO:0000313" key="2">
    <source>
        <dbReference type="Proteomes" id="UP001235760"/>
    </source>
</evidence>
<dbReference type="PANTHER" id="PTHR12224">
    <property type="entry name" value="BETA-1,4-MANNOSYL-GLYCOPROTEIN BETA-1,4-N-ACETYLGLUCOSAMINYL-TRANSFERASE"/>
    <property type="match status" value="1"/>
</dbReference>
<evidence type="ECO:0008006" key="3">
    <source>
        <dbReference type="Google" id="ProtNLM"/>
    </source>
</evidence>
<organism evidence="1 2">
    <name type="scientific">Leptothrix discophora</name>
    <dbReference type="NCBI Taxonomy" id="89"/>
    <lineage>
        <taxon>Bacteria</taxon>
        <taxon>Pseudomonadati</taxon>
        <taxon>Pseudomonadota</taxon>
        <taxon>Betaproteobacteria</taxon>
        <taxon>Burkholderiales</taxon>
        <taxon>Sphaerotilaceae</taxon>
        <taxon>Leptothrix</taxon>
    </lineage>
</organism>
<dbReference type="EMBL" id="JAUZEE010000008">
    <property type="protein sequence ID" value="MDP4301997.1"/>
    <property type="molecule type" value="Genomic_DNA"/>
</dbReference>
<reference evidence="1 2" key="1">
    <citation type="submission" date="2023-08" db="EMBL/GenBank/DDBJ databases">
        <authorList>
            <person name="Roldan D.M."/>
            <person name="Menes R.J."/>
        </authorList>
    </citation>
    <scope>NUCLEOTIDE SEQUENCE [LARGE SCALE GENOMIC DNA]</scope>
    <source>
        <strain evidence="1 2">CCM 2812</strain>
    </source>
</reference>
<dbReference type="RefSeq" id="WP_305750536.1">
    <property type="nucleotide sequence ID" value="NZ_JAUZEE010000008.1"/>
</dbReference>
<gene>
    <name evidence="1" type="ORF">Q8X39_15255</name>
</gene>
<dbReference type="PANTHER" id="PTHR12224:SF0">
    <property type="entry name" value="BETA-1,4-MANNOSYL-GLYCOPROTEIN 4-BETA-N-ACETYLGLUCOSAMINYLTRANSFERASE"/>
    <property type="match status" value="1"/>
</dbReference>
<sequence length="267" mass="31481">MKIFDCFTDNDERALLKLRLETLDAHVDPFVIAQATRTFTGKPKPLRFNINDVPEYRHKIHHIKIDNLSEDPADAWKIEHAQREALQRGFAQAASHDWIILSDGDEIPNPHVIRHDNREKYGSAVLEQRISWYTLNNALVSENPDLNIRITTVDHFRRHFKELRIPRSQKFAGPFRARHRLLSRKHTQHLKPGGWHFSYLMTIEEIRSFSHQEYNKPEFVDSAHIKSCIERGVDIFKTGARFNRIEIDESFPEPICKRPEKFRSLIF</sequence>
<proteinExistence type="predicted"/>
<accession>A0ABT9G6W7</accession>
<comment type="caution">
    <text evidence="1">The sequence shown here is derived from an EMBL/GenBank/DDBJ whole genome shotgun (WGS) entry which is preliminary data.</text>
</comment>
<protein>
    <recommendedName>
        <fullName evidence="3">Beta-1,4-mannosyl-glycoprotein beta-1,4-N-acetylglucosaminyltransferase</fullName>
    </recommendedName>
</protein>
<evidence type="ECO:0000313" key="1">
    <source>
        <dbReference type="EMBL" id="MDP4301997.1"/>
    </source>
</evidence>
<dbReference type="Proteomes" id="UP001235760">
    <property type="component" value="Unassembled WGS sequence"/>
</dbReference>
<dbReference type="Pfam" id="PF04724">
    <property type="entry name" value="Glyco_transf_17"/>
    <property type="match status" value="1"/>
</dbReference>
<keyword evidence="2" id="KW-1185">Reference proteome</keyword>